<comment type="cofactor">
    <cofactor evidence="1 11">
        <name>adenosylcob(III)alamin</name>
        <dbReference type="ChEBI" id="CHEBI:18408"/>
    </cofactor>
</comment>
<dbReference type="CDD" id="cd02888">
    <property type="entry name" value="RNR_II_dimer"/>
    <property type="match status" value="1"/>
</dbReference>
<dbReference type="GO" id="GO:0005524">
    <property type="term" value="F:ATP binding"/>
    <property type="evidence" value="ECO:0007669"/>
    <property type="project" value="InterPro"/>
</dbReference>
<dbReference type="SUPFAM" id="SSF48168">
    <property type="entry name" value="R1 subunit of ribonucleotide reductase, N-terminal domain"/>
    <property type="match status" value="1"/>
</dbReference>
<comment type="function">
    <text evidence="11">Catalyzes the reduction of ribonucleotides to deoxyribonucleotides. May function to provide a pool of deoxyribonucleotide precursors for DNA repair during oxygen limitation and/or for immediate growth after restoration of oxygen.</text>
</comment>
<keyword evidence="6 11" id="KW-0560">Oxidoreductase</keyword>
<dbReference type="AlphaFoldDB" id="A0A5K7YUA3"/>
<accession>A0A5K7YUA3</accession>
<evidence type="ECO:0000313" key="14">
    <source>
        <dbReference type="EMBL" id="BBO71870.1"/>
    </source>
</evidence>
<dbReference type="EC" id="1.17.4.1" evidence="11"/>
<feature type="domain" description="Ribonucleotide reductase large subunit C-terminal" evidence="13">
    <location>
        <begin position="89"/>
        <end position="531"/>
    </location>
</feature>
<evidence type="ECO:0000256" key="10">
    <source>
        <dbReference type="ARBA" id="ARBA00047754"/>
    </source>
</evidence>
<reference evidence="14 15" key="1">
    <citation type="submission" date="2019-11" db="EMBL/GenBank/DDBJ databases">
        <title>Comparative genomics of hydrocarbon-degrading Desulfosarcina strains.</title>
        <authorList>
            <person name="Watanabe M."/>
            <person name="Kojima H."/>
            <person name="Fukui M."/>
        </authorList>
    </citation>
    <scope>NUCLEOTIDE SEQUENCE [LARGE SCALE GENOMIC DNA]</scope>
    <source>
        <strain evidence="14 15">PL12</strain>
    </source>
</reference>
<comment type="similarity">
    <text evidence="2 11">Belongs to the ribonucleoside diphosphate reductase class-2 family.</text>
</comment>
<dbReference type="GO" id="GO:0004748">
    <property type="term" value="F:ribonucleoside-diphosphate reductase activity, thioredoxin disulfide as acceptor"/>
    <property type="evidence" value="ECO:0007669"/>
    <property type="project" value="UniProtKB-EC"/>
</dbReference>
<keyword evidence="15" id="KW-1185">Reference proteome</keyword>
<feature type="domain" description="Ribonucleotide reductase large subunit N-terminal" evidence="12">
    <location>
        <begin position="6"/>
        <end position="86"/>
    </location>
</feature>
<evidence type="ECO:0000256" key="6">
    <source>
        <dbReference type="ARBA" id="ARBA00023002"/>
    </source>
</evidence>
<dbReference type="RefSeq" id="WP_155319646.1">
    <property type="nucleotide sequence ID" value="NZ_AP021874.1"/>
</dbReference>
<dbReference type="UniPathway" id="UPA00326"/>
<comment type="catalytic activity">
    <reaction evidence="10 11">
        <text>a 2'-deoxyribonucleoside 5'-diphosphate + [thioredoxin]-disulfide + H2O = a ribonucleoside 5'-diphosphate + [thioredoxin]-dithiol</text>
        <dbReference type="Rhea" id="RHEA:23252"/>
        <dbReference type="Rhea" id="RHEA-COMP:10698"/>
        <dbReference type="Rhea" id="RHEA-COMP:10700"/>
        <dbReference type="ChEBI" id="CHEBI:15377"/>
        <dbReference type="ChEBI" id="CHEBI:29950"/>
        <dbReference type="ChEBI" id="CHEBI:50058"/>
        <dbReference type="ChEBI" id="CHEBI:57930"/>
        <dbReference type="ChEBI" id="CHEBI:73316"/>
        <dbReference type="EC" id="1.17.4.1"/>
    </reaction>
</comment>
<evidence type="ECO:0000256" key="11">
    <source>
        <dbReference type="RuleBase" id="RU364064"/>
    </source>
</evidence>
<dbReference type="KEGG" id="dalk:DSCA_58000"/>
<evidence type="ECO:0000256" key="3">
    <source>
        <dbReference type="ARBA" id="ARBA00022628"/>
    </source>
</evidence>
<dbReference type="Gene3D" id="3.20.70.20">
    <property type="match status" value="1"/>
</dbReference>
<protein>
    <recommendedName>
        <fullName evidence="11">Vitamin B12-dependent ribonucleotide reductase</fullName>
        <ecNumber evidence="11">1.17.4.1</ecNumber>
    </recommendedName>
</protein>
<dbReference type="NCBIfam" id="TIGR02504">
    <property type="entry name" value="NrdJ_Z"/>
    <property type="match status" value="1"/>
</dbReference>
<evidence type="ECO:0000256" key="2">
    <source>
        <dbReference type="ARBA" id="ARBA00007405"/>
    </source>
</evidence>
<dbReference type="GO" id="GO:0071897">
    <property type="term" value="P:DNA biosynthetic process"/>
    <property type="evidence" value="ECO:0007669"/>
    <property type="project" value="UniProtKB-KW"/>
</dbReference>
<evidence type="ECO:0000256" key="8">
    <source>
        <dbReference type="ARBA" id="ARBA00023157"/>
    </source>
</evidence>
<sequence length="552" mass="60661">MSIDNLTPLAVEVFKKRYLARNYRGETIETPADVFARVARVVAEADRLFDARASVRDTEARFASAMTSLSFLPNSPCLMNAGRPLGQLAACFVLPVEDHLESIFQSLKDAALIHHTGGGTGFSFSRLRPAGDTIFPASGVTGGPVSFIRLFDAATHLIDRDRIRPGANMGVLHVNHPDIKAFVTAKQDRRQLCHFNLSVAVDDLFIDCVKNGRDYPLVHPRTGAEVARLPAADLLGLMAASAWATGDPGILFLDRINRANPTPEMGPLEATNPCGEQPLLPYESCTLGSINLTRIIDGNAIDYGKLDSLVHLGVHFLDNVVEVNRHPISRTGEWSRMNRKIGLGVMGFADMLILLGIPYQSEQAVALAEAIMSRVQQTAEAASAELAVKRGNFPAFQQSVFPARGVTWRRNATLTTVAPTGTISILAGVSSSVEPVFAFDVERRIVDQVFKDVHPLYQRYRREGRPIDRRIFQTAWDVSPHWHLKIQAAFQKNTDNAVSKTVNLPEAATVEDVRDLFLEAADMNLKGITVYRDKSHPDQILSACSLKNEECS</sequence>
<dbReference type="Proteomes" id="UP000427906">
    <property type="component" value="Chromosome"/>
</dbReference>
<proteinExistence type="inferred from homology"/>
<keyword evidence="8" id="KW-1015">Disulfide bond</keyword>
<dbReference type="PANTHER" id="PTHR43371:SF1">
    <property type="entry name" value="RIBONUCLEOSIDE-DIPHOSPHATE REDUCTASE"/>
    <property type="match status" value="1"/>
</dbReference>
<evidence type="ECO:0000259" key="12">
    <source>
        <dbReference type="Pfam" id="PF00317"/>
    </source>
</evidence>
<dbReference type="SUPFAM" id="SSF51998">
    <property type="entry name" value="PFL-like glycyl radical enzymes"/>
    <property type="match status" value="1"/>
</dbReference>
<keyword evidence="4 11" id="KW-0237">DNA synthesis</keyword>
<keyword evidence="5 11" id="KW-0547">Nucleotide-binding</keyword>
<organism evidence="14 15">
    <name type="scientific">Desulfosarcina alkanivorans</name>
    <dbReference type="NCBI Taxonomy" id="571177"/>
    <lineage>
        <taxon>Bacteria</taxon>
        <taxon>Pseudomonadati</taxon>
        <taxon>Thermodesulfobacteriota</taxon>
        <taxon>Desulfobacteria</taxon>
        <taxon>Desulfobacterales</taxon>
        <taxon>Desulfosarcinaceae</taxon>
        <taxon>Desulfosarcina</taxon>
    </lineage>
</organism>
<dbReference type="GO" id="GO:0031419">
    <property type="term" value="F:cobalamin binding"/>
    <property type="evidence" value="ECO:0007669"/>
    <property type="project" value="UniProtKB-KW"/>
</dbReference>
<name>A0A5K7YUA3_9BACT</name>
<dbReference type="InterPro" id="IPR000788">
    <property type="entry name" value="RNR_lg_C"/>
</dbReference>
<evidence type="ECO:0000256" key="9">
    <source>
        <dbReference type="ARBA" id="ARBA00023285"/>
    </source>
</evidence>
<dbReference type="Pfam" id="PF02867">
    <property type="entry name" value="Ribonuc_red_lgC"/>
    <property type="match status" value="1"/>
</dbReference>
<dbReference type="InterPro" id="IPR013344">
    <property type="entry name" value="RNR_NrdJ/NrdZ"/>
</dbReference>
<dbReference type="OrthoDB" id="9762933at2"/>
<evidence type="ECO:0000313" key="15">
    <source>
        <dbReference type="Proteomes" id="UP000427906"/>
    </source>
</evidence>
<dbReference type="InterPro" id="IPR013509">
    <property type="entry name" value="RNR_lsu_N"/>
</dbReference>
<evidence type="ECO:0000259" key="13">
    <source>
        <dbReference type="Pfam" id="PF02867"/>
    </source>
</evidence>
<dbReference type="PRINTS" id="PR01183">
    <property type="entry name" value="RIBORDTASEM1"/>
</dbReference>
<evidence type="ECO:0000256" key="5">
    <source>
        <dbReference type="ARBA" id="ARBA00022741"/>
    </source>
</evidence>
<dbReference type="InterPro" id="IPR050862">
    <property type="entry name" value="RdRp_reductase_class-2"/>
</dbReference>
<keyword evidence="3 11" id="KW-0846">Cobalamin</keyword>
<keyword evidence="7" id="KW-0215">Deoxyribonucleotide synthesis</keyword>
<keyword evidence="9 11" id="KW-0170">Cobalt</keyword>
<evidence type="ECO:0000256" key="4">
    <source>
        <dbReference type="ARBA" id="ARBA00022634"/>
    </source>
</evidence>
<dbReference type="InterPro" id="IPR008926">
    <property type="entry name" value="RNR_R1-su_N"/>
</dbReference>
<dbReference type="Pfam" id="PF00317">
    <property type="entry name" value="Ribonuc_red_lgN"/>
    <property type="match status" value="1"/>
</dbReference>
<evidence type="ECO:0000256" key="7">
    <source>
        <dbReference type="ARBA" id="ARBA00023116"/>
    </source>
</evidence>
<dbReference type="PANTHER" id="PTHR43371">
    <property type="entry name" value="VITAMIN B12-DEPENDENT RIBONUCLEOTIDE REDUCTASE"/>
    <property type="match status" value="1"/>
</dbReference>
<evidence type="ECO:0000256" key="1">
    <source>
        <dbReference type="ARBA" id="ARBA00001922"/>
    </source>
</evidence>
<gene>
    <name evidence="14" type="primary">nrdJ</name>
    <name evidence="14" type="ORF">DSCA_58000</name>
</gene>
<dbReference type="EMBL" id="AP021874">
    <property type="protein sequence ID" value="BBO71870.1"/>
    <property type="molecule type" value="Genomic_DNA"/>
</dbReference>
<dbReference type="GO" id="GO:0009263">
    <property type="term" value="P:deoxyribonucleotide biosynthetic process"/>
    <property type="evidence" value="ECO:0007669"/>
    <property type="project" value="UniProtKB-KW"/>
</dbReference>